<feature type="region of interest" description="Disordered" evidence="2">
    <location>
        <begin position="190"/>
        <end position="223"/>
    </location>
</feature>
<feature type="compositionally biased region" description="Pro residues" evidence="2">
    <location>
        <begin position="1"/>
        <end position="14"/>
    </location>
</feature>
<comment type="caution">
    <text evidence="3">The sequence shown here is derived from an EMBL/GenBank/DDBJ whole genome shotgun (WGS) entry which is preliminary data.</text>
</comment>
<dbReference type="Proteomes" id="UP001212841">
    <property type="component" value="Unassembled WGS sequence"/>
</dbReference>
<feature type="compositionally biased region" description="Basic and acidic residues" evidence="2">
    <location>
        <begin position="615"/>
        <end position="626"/>
    </location>
</feature>
<feature type="coiled-coil region" evidence="1">
    <location>
        <begin position="575"/>
        <end position="602"/>
    </location>
</feature>
<protein>
    <submittedName>
        <fullName evidence="3">Uncharacterized protein</fullName>
    </submittedName>
</protein>
<feature type="region of interest" description="Disordered" evidence="2">
    <location>
        <begin position="533"/>
        <end position="553"/>
    </location>
</feature>
<evidence type="ECO:0000256" key="1">
    <source>
        <dbReference type="SAM" id="Coils"/>
    </source>
</evidence>
<feature type="region of interest" description="Disordered" evidence="2">
    <location>
        <begin position="615"/>
        <end position="639"/>
    </location>
</feature>
<organism evidence="3 4">
    <name type="scientific">Rhizophlyctis rosea</name>
    <dbReference type="NCBI Taxonomy" id="64517"/>
    <lineage>
        <taxon>Eukaryota</taxon>
        <taxon>Fungi</taxon>
        <taxon>Fungi incertae sedis</taxon>
        <taxon>Chytridiomycota</taxon>
        <taxon>Chytridiomycota incertae sedis</taxon>
        <taxon>Chytridiomycetes</taxon>
        <taxon>Rhizophlyctidales</taxon>
        <taxon>Rhizophlyctidaceae</taxon>
        <taxon>Rhizophlyctis</taxon>
    </lineage>
</organism>
<evidence type="ECO:0000256" key="2">
    <source>
        <dbReference type="SAM" id="MobiDB-lite"/>
    </source>
</evidence>
<gene>
    <name evidence="3" type="ORF">HK097_000470</name>
</gene>
<reference evidence="3" key="1">
    <citation type="submission" date="2020-05" db="EMBL/GenBank/DDBJ databases">
        <title>Phylogenomic resolution of chytrid fungi.</title>
        <authorList>
            <person name="Stajich J.E."/>
            <person name="Amses K."/>
            <person name="Simmons R."/>
            <person name="Seto K."/>
            <person name="Myers J."/>
            <person name="Bonds A."/>
            <person name="Quandt C.A."/>
            <person name="Barry K."/>
            <person name="Liu P."/>
            <person name="Grigoriev I."/>
            <person name="Longcore J.E."/>
            <person name="James T.Y."/>
        </authorList>
    </citation>
    <scope>NUCLEOTIDE SEQUENCE</scope>
    <source>
        <strain evidence="3">JEL0318</strain>
    </source>
</reference>
<feature type="coiled-coil region" evidence="1">
    <location>
        <begin position="313"/>
        <end position="359"/>
    </location>
</feature>
<proteinExistence type="predicted"/>
<evidence type="ECO:0000313" key="4">
    <source>
        <dbReference type="Proteomes" id="UP001212841"/>
    </source>
</evidence>
<keyword evidence="1" id="KW-0175">Coiled coil</keyword>
<dbReference type="EMBL" id="JADGJD010000108">
    <property type="protein sequence ID" value="KAJ3054894.1"/>
    <property type="molecule type" value="Genomic_DNA"/>
</dbReference>
<feature type="compositionally biased region" description="Basic and acidic residues" evidence="2">
    <location>
        <begin position="533"/>
        <end position="542"/>
    </location>
</feature>
<keyword evidence="4" id="KW-1185">Reference proteome</keyword>
<feature type="region of interest" description="Disordered" evidence="2">
    <location>
        <begin position="1"/>
        <end position="25"/>
    </location>
</feature>
<name>A0AAD5SI36_9FUNG</name>
<sequence>MPQLPPESPVPPPLTASKSASRRPIPLTSRISFPRLSSSDALLSPNLGSLGAAAMYLGGEGAAAGVGLPLPRTAPAAYGTSSGNTNTTIGVTLTTAFRPPSPAVAPRAATAPDVLYTDLVNKYRPPTIAEATLRQNRRLERTMRTADAAMQPGMGRRGGWGRRDATARTFHEEGIGFDKSLTEIMKLLDRARTADEKPSSTSVEASPKKRKPGDTSQPGADKHQRTLFDLVRAAEGTPLQLAGRKPMRLIAAELEKRIERLKTNQQEWEAFQGLILEYKHADAAHQPLEHIDAIRQNKVMLQYLYPEHKRKVMEELKDSHEQHRQDVHLKKQRMDRDRREKWEEVLRRKDETAEQSRRKEKDEMGRAALVQKKWFILTVVASRLGMFKAVLDELHARKRNNMIINHAARVIQKAYRRYKQKEYEEKQRRALMQIAGAFKIYVHRRRQRAKHNASNTIRQFFKEVHDVSKLMKIVKKYRFSVVKAQGYVRSFHIIRDAQVQVISMAWSKAESEWWANRKRGGAAFAGGMKKAASKDDLEDKKEKKGKKGKGKKKEDSVVAGVALKVPEHIKSTIILEDLIRRRKAHRAEVTKYAERLEAYNAAKKKRLVVPTIHRLGGDAGKEKSGEGDDSEAGPPKWPLFKLIPPPPDMYALIEKGFLESMASGK</sequence>
<dbReference type="AlphaFoldDB" id="A0AAD5SI36"/>
<accession>A0AAD5SI36</accession>
<evidence type="ECO:0000313" key="3">
    <source>
        <dbReference type="EMBL" id="KAJ3054894.1"/>
    </source>
</evidence>